<dbReference type="InterPro" id="IPR028202">
    <property type="entry name" value="Reductase_C"/>
</dbReference>
<keyword evidence="3" id="KW-0274">FAD</keyword>
<feature type="domain" description="FAD/NAD(P)-binding" evidence="5">
    <location>
        <begin position="10"/>
        <end position="306"/>
    </location>
</feature>
<dbReference type="PRINTS" id="PR00368">
    <property type="entry name" value="FADPNR"/>
</dbReference>
<reference evidence="8" key="1">
    <citation type="submission" date="2023-07" db="EMBL/GenBank/DDBJ databases">
        <title>30 novel species of actinomycetes from the DSMZ collection.</title>
        <authorList>
            <person name="Nouioui I."/>
        </authorList>
    </citation>
    <scope>NUCLEOTIDE SEQUENCE [LARGE SCALE GENOMIC DNA]</scope>
    <source>
        <strain evidence="8">DSM 41979</strain>
    </source>
</reference>
<dbReference type="InterPro" id="IPR050446">
    <property type="entry name" value="FAD-oxidoreductase/Apoptosis"/>
</dbReference>
<evidence type="ECO:0000256" key="3">
    <source>
        <dbReference type="ARBA" id="ARBA00022827"/>
    </source>
</evidence>
<feature type="domain" description="Reductase C-terminal" evidence="6">
    <location>
        <begin position="328"/>
        <end position="400"/>
    </location>
</feature>
<sequence>MSTAGDTGRSVVVVGASAAGLAVAEGLRAAGFAGRVALIGAEDHLPYDRPPLSKQLLSGAWSPERLALRQSAEVDALGLDLRLGVAATGVDVAGRRVALADGSSYAYDDLVVATGTRARRLPGTEGLANVHVLRTLEDALALRETVAARRSLVVVGGGFVGAEAAAVARTAGCEVTLVTDTPQPMSDALGEELGAMLRAVHEEHGVRIETGVLVDRVLAAEGRASAVVLADGRRIGADAVLVGIGAIPRTEWLADSGLPLGDGVVCDPCLRAAPGVWAAGDIAAWPDPATGALHRVEHRTNAGEQGLAVARNILAGPGNARPFTSVPYVWSDQYELKIQIYGSTRGADDITVVEGDTASRRLVAVYGREGRLRAAVGVNMIRALRGYRPRVADGGPLERSAA</sequence>
<evidence type="ECO:0000256" key="2">
    <source>
        <dbReference type="ARBA" id="ARBA00022630"/>
    </source>
</evidence>
<dbReference type="Pfam" id="PF07992">
    <property type="entry name" value="Pyr_redox_2"/>
    <property type="match status" value="1"/>
</dbReference>
<dbReference type="Gene3D" id="3.50.50.60">
    <property type="entry name" value="FAD/NAD(P)-binding domain"/>
    <property type="match status" value="2"/>
</dbReference>
<comment type="caution">
    <text evidence="7">The sequence shown here is derived from an EMBL/GenBank/DDBJ whole genome shotgun (WGS) entry which is preliminary data.</text>
</comment>
<dbReference type="SUPFAM" id="SSF51905">
    <property type="entry name" value="FAD/NAD(P)-binding domain"/>
    <property type="match status" value="2"/>
</dbReference>
<keyword evidence="2" id="KW-0285">Flavoprotein</keyword>
<keyword evidence="8" id="KW-1185">Reference proteome</keyword>
<dbReference type="Gene3D" id="3.30.390.30">
    <property type="match status" value="1"/>
</dbReference>
<dbReference type="InterPro" id="IPR023753">
    <property type="entry name" value="FAD/NAD-binding_dom"/>
</dbReference>
<dbReference type="RefSeq" id="WP_010271337.1">
    <property type="nucleotide sequence ID" value="NZ_JAVRET010000031.1"/>
</dbReference>
<comment type="cofactor">
    <cofactor evidence="1">
        <name>FAD</name>
        <dbReference type="ChEBI" id="CHEBI:57692"/>
    </cofactor>
</comment>
<name>A0ABU2R2S1_9ACTN</name>
<organism evidence="7 8">
    <name type="scientific">Streptomyces evansiae</name>
    <dbReference type="NCBI Taxonomy" id="3075535"/>
    <lineage>
        <taxon>Bacteria</taxon>
        <taxon>Bacillati</taxon>
        <taxon>Actinomycetota</taxon>
        <taxon>Actinomycetes</taxon>
        <taxon>Kitasatosporales</taxon>
        <taxon>Streptomycetaceae</taxon>
        <taxon>Streptomyces</taxon>
    </lineage>
</organism>
<dbReference type="PANTHER" id="PTHR43557">
    <property type="entry name" value="APOPTOSIS-INDUCING FACTOR 1"/>
    <property type="match status" value="1"/>
</dbReference>
<dbReference type="PRINTS" id="PR00411">
    <property type="entry name" value="PNDRDTASEI"/>
</dbReference>
<dbReference type="SUPFAM" id="SSF55424">
    <property type="entry name" value="FAD/NAD-linked reductases, dimerisation (C-terminal) domain"/>
    <property type="match status" value="1"/>
</dbReference>
<gene>
    <name evidence="7" type="ORF">RM698_15220</name>
</gene>
<dbReference type="InterPro" id="IPR036188">
    <property type="entry name" value="FAD/NAD-bd_sf"/>
</dbReference>
<evidence type="ECO:0000256" key="1">
    <source>
        <dbReference type="ARBA" id="ARBA00001974"/>
    </source>
</evidence>
<dbReference type="PANTHER" id="PTHR43557:SF2">
    <property type="entry name" value="RIESKE DOMAIN-CONTAINING PROTEIN-RELATED"/>
    <property type="match status" value="1"/>
</dbReference>
<proteinExistence type="predicted"/>
<dbReference type="Proteomes" id="UP001183610">
    <property type="component" value="Unassembled WGS sequence"/>
</dbReference>
<evidence type="ECO:0000259" key="5">
    <source>
        <dbReference type="Pfam" id="PF07992"/>
    </source>
</evidence>
<evidence type="ECO:0000259" key="6">
    <source>
        <dbReference type="Pfam" id="PF14759"/>
    </source>
</evidence>
<keyword evidence="4" id="KW-0560">Oxidoreductase</keyword>
<evidence type="ECO:0000256" key="4">
    <source>
        <dbReference type="ARBA" id="ARBA00023002"/>
    </source>
</evidence>
<evidence type="ECO:0000313" key="7">
    <source>
        <dbReference type="EMBL" id="MDT0410404.1"/>
    </source>
</evidence>
<accession>A0ABU2R2S1</accession>
<evidence type="ECO:0000313" key="8">
    <source>
        <dbReference type="Proteomes" id="UP001183610"/>
    </source>
</evidence>
<dbReference type="InterPro" id="IPR016156">
    <property type="entry name" value="FAD/NAD-linked_Rdtase_dimer_sf"/>
</dbReference>
<dbReference type="Pfam" id="PF14759">
    <property type="entry name" value="Reductase_C"/>
    <property type="match status" value="1"/>
</dbReference>
<protein>
    <submittedName>
        <fullName evidence="7">FAD-dependent oxidoreductase</fullName>
    </submittedName>
</protein>
<dbReference type="EMBL" id="JAVRET010000031">
    <property type="protein sequence ID" value="MDT0410404.1"/>
    <property type="molecule type" value="Genomic_DNA"/>
</dbReference>